<dbReference type="EMBL" id="MN740556">
    <property type="protein sequence ID" value="QHU33161.1"/>
    <property type="molecule type" value="Genomic_DNA"/>
</dbReference>
<dbReference type="AlphaFoldDB" id="A0A6C0LTS3"/>
<reference evidence="2" key="1">
    <citation type="journal article" date="2020" name="Nature">
        <title>Giant virus diversity and host interactions through global metagenomics.</title>
        <authorList>
            <person name="Schulz F."/>
            <person name="Roux S."/>
            <person name="Paez-Espino D."/>
            <person name="Jungbluth S."/>
            <person name="Walsh D.A."/>
            <person name="Denef V.J."/>
            <person name="McMahon K.D."/>
            <person name="Konstantinidis K.T."/>
            <person name="Eloe-Fadrosh E.A."/>
            <person name="Kyrpides N.C."/>
            <person name="Woyke T."/>
        </authorList>
    </citation>
    <scope>NUCLEOTIDE SEQUENCE</scope>
    <source>
        <strain evidence="2">GVMAG-S-1014582-52</strain>
    </source>
</reference>
<evidence type="ECO:0000256" key="1">
    <source>
        <dbReference type="SAM" id="Phobius"/>
    </source>
</evidence>
<evidence type="ECO:0000313" key="2">
    <source>
        <dbReference type="EMBL" id="QHU33161.1"/>
    </source>
</evidence>
<feature type="transmembrane region" description="Helical" evidence="1">
    <location>
        <begin position="6"/>
        <end position="24"/>
    </location>
</feature>
<keyword evidence="1" id="KW-0472">Membrane</keyword>
<proteinExistence type="predicted"/>
<accession>A0A6C0LTS3</accession>
<protein>
    <submittedName>
        <fullName evidence="2">Uncharacterized protein</fullName>
    </submittedName>
</protein>
<name>A0A6C0LTS3_9ZZZZ</name>
<organism evidence="2">
    <name type="scientific">viral metagenome</name>
    <dbReference type="NCBI Taxonomy" id="1070528"/>
    <lineage>
        <taxon>unclassified sequences</taxon>
        <taxon>metagenomes</taxon>
        <taxon>organismal metagenomes</taxon>
    </lineage>
</organism>
<keyword evidence="1" id="KW-1133">Transmembrane helix</keyword>
<sequence>MGAVTVIMQMIFIIGLIIIIIDVVKAYNKCPPQKIIYRYVPRTFLEDQENPVPLDDIFYTMFNNPTPWVASVDVERKKNDIGENLNRYYVTQI</sequence>
<keyword evidence="1" id="KW-0812">Transmembrane</keyword>